<protein>
    <submittedName>
        <fullName evidence="8">Putative ABC transport system permease protein</fullName>
    </submittedName>
</protein>
<dbReference type="Proteomes" id="UP000581135">
    <property type="component" value="Unassembled WGS sequence"/>
</dbReference>
<feature type="transmembrane region" description="Helical" evidence="6">
    <location>
        <begin position="780"/>
        <end position="808"/>
    </location>
</feature>
<dbReference type="InterPro" id="IPR038766">
    <property type="entry name" value="Membrane_comp_ABC_pdt"/>
</dbReference>
<comment type="caution">
    <text evidence="8">The sequence shown here is derived from an EMBL/GenBank/DDBJ whole genome shotgun (WGS) entry which is preliminary data.</text>
</comment>
<organism evidence="8 9">
    <name type="scientific">Limibacillus halophilus</name>
    <dbReference type="NCBI Taxonomy" id="1579333"/>
    <lineage>
        <taxon>Bacteria</taxon>
        <taxon>Pseudomonadati</taxon>
        <taxon>Pseudomonadota</taxon>
        <taxon>Alphaproteobacteria</taxon>
        <taxon>Rhodospirillales</taxon>
        <taxon>Rhodovibrionaceae</taxon>
        <taxon>Limibacillus</taxon>
    </lineage>
</organism>
<evidence type="ECO:0000256" key="6">
    <source>
        <dbReference type="SAM" id="Phobius"/>
    </source>
</evidence>
<keyword evidence="9" id="KW-1185">Reference proteome</keyword>
<evidence type="ECO:0000256" key="4">
    <source>
        <dbReference type="ARBA" id="ARBA00022989"/>
    </source>
</evidence>
<evidence type="ECO:0000259" key="7">
    <source>
        <dbReference type="Pfam" id="PF02687"/>
    </source>
</evidence>
<feature type="domain" description="ABC3 transporter permease C-terminal" evidence="7">
    <location>
        <begin position="741"/>
        <end position="853"/>
    </location>
</feature>
<gene>
    <name evidence="8" type="ORF">FHR98_000357</name>
</gene>
<dbReference type="EMBL" id="JACHXA010000001">
    <property type="protein sequence ID" value="MBB3064092.1"/>
    <property type="molecule type" value="Genomic_DNA"/>
</dbReference>
<comment type="subcellular location">
    <subcellularLocation>
        <location evidence="1">Cell membrane</location>
        <topology evidence="1">Multi-pass membrane protein</topology>
    </subcellularLocation>
</comment>
<dbReference type="AlphaFoldDB" id="A0A839SNR6"/>
<name>A0A839SNR6_9PROT</name>
<dbReference type="RefSeq" id="WP_246377309.1">
    <property type="nucleotide sequence ID" value="NZ_JACHXA010000001.1"/>
</dbReference>
<proteinExistence type="predicted"/>
<dbReference type="PANTHER" id="PTHR30287:SF1">
    <property type="entry name" value="INNER MEMBRANE PROTEIN"/>
    <property type="match status" value="1"/>
</dbReference>
<evidence type="ECO:0000313" key="9">
    <source>
        <dbReference type="Proteomes" id="UP000581135"/>
    </source>
</evidence>
<feature type="transmembrane region" description="Helical" evidence="6">
    <location>
        <begin position="445"/>
        <end position="472"/>
    </location>
</feature>
<evidence type="ECO:0000256" key="1">
    <source>
        <dbReference type="ARBA" id="ARBA00004651"/>
    </source>
</evidence>
<feature type="transmembrane region" description="Helical" evidence="6">
    <location>
        <begin position="417"/>
        <end position="439"/>
    </location>
</feature>
<feature type="transmembrane region" description="Helical" evidence="6">
    <location>
        <begin position="735"/>
        <end position="759"/>
    </location>
</feature>
<feature type="domain" description="ABC3 transporter permease C-terminal" evidence="7">
    <location>
        <begin position="285"/>
        <end position="397"/>
    </location>
</feature>
<evidence type="ECO:0000313" key="8">
    <source>
        <dbReference type="EMBL" id="MBB3064092.1"/>
    </source>
</evidence>
<dbReference type="PANTHER" id="PTHR30287">
    <property type="entry name" value="MEMBRANE COMPONENT OF PREDICTED ABC SUPERFAMILY METABOLITE UPTAKE TRANSPORTER"/>
    <property type="match status" value="1"/>
</dbReference>
<sequence>MSSITKNEQTLSLLGSLAQPFRLARRELRGGLKGFRIFIACLALGVATIAGVGSLSEAMLSSLRTDGRALLGGDVEVRLIHREASAAEESWFRASSKRLSRTADLRTMARSGLQPDGTTQGRQRLVELKAVDETYPLYGAFKSDPQSDLPDLLAYRDGRWGALVDTALLVALEIEAGDALRIGNVDYEVRGTVKREPDRAARAFTLGPRVLVGLASLEGSGLLQPGSLAYHHYRLEPRDGLTPEQWIDATKERFPEAGWRIVDVAGGAPGMERFVERVTLFMTLVGLTALLVGGVGVANAVRSYLGEKRKVIATLKALGASARQIFLTYLLQILAIAGLGIAIGLAIGAAVPLAVGPLLADRLNLSSLGGLYPQPLLLAALFGLLVTLSFSLWPLGRAQAERAAGLFREQGSSERRLPAPWVVIVTLMAAAALAGLAIITSTDRLFAAGFVAGSVGSLLVFRLAAAGVMAAARALPRFRTVELRLAVASLHRPGASTASVVVSLGLGLTVLVAIALIEGNLSRQVTERIPEEAPGFYFIDIQPEQAMAFEETVRSVPGVERMQRVPMLRGRITAVNRVPPDQLDLPSDVAWVFQGDRGLTWSREMPPDSPLVLGEWWTPDYNGPPLVSLDHDVVEALGLVLGDTLTVNILGRNVEVEIANSREIDWQDLQIDFVMVFSPGLLESAPQSQIATVTLDPDQEDYLERLVVNRFPNVSAIRVKEALAQAAEFFGKVAVAIRATAGLTLLSGVLVLAGAFAAGHRRRVYDSVVLKVLGATRRRVATSFLLQYGLLGLITAAIAAAIGSLAGYVVVTQVMKAEFIFLPMAVFPTALLAAALTLGIGFVGTWRALSIKPAPLLRNE</sequence>
<feature type="transmembrane region" description="Helical" evidence="6">
    <location>
        <begin position="280"/>
        <end position="305"/>
    </location>
</feature>
<feature type="transmembrane region" description="Helical" evidence="6">
    <location>
        <begin position="326"/>
        <end position="355"/>
    </location>
</feature>
<keyword evidence="5 6" id="KW-0472">Membrane</keyword>
<reference evidence="8 9" key="1">
    <citation type="submission" date="2020-08" db="EMBL/GenBank/DDBJ databases">
        <title>Genomic Encyclopedia of Type Strains, Phase III (KMG-III): the genomes of soil and plant-associated and newly described type strains.</title>
        <authorList>
            <person name="Whitman W."/>
        </authorList>
    </citation>
    <scope>NUCLEOTIDE SEQUENCE [LARGE SCALE GENOMIC DNA]</scope>
    <source>
        <strain evidence="8 9">CECT 8803</strain>
    </source>
</reference>
<dbReference type="InterPro" id="IPR003838">
    <property type="entry name" value="ABC3_permease_C"/>
</dbReference>
<feature type="transmembrane region" description="Helical" evidence="6">
    <location>
        <begin position="493"/>
        <end position="517"/>
    </location>
</feature>
<feature type="transmembrane region" description="Helical" evidence="6">
    <location>
        <begin position="820"/>
        <end position="843"/>
    </location>
</feature>
<dbReference type="GO" id="GO:0005886">
    <property type="term" value="C:plasma membrane"/>
    <property type="evidence" value="ECO:0007669"/>
    <property type="project" value="UniProtKB-SubCell"/>
</dbReference>
<keyword evidence="2" id="KW-1003">Cell membrane</keyword>
<accession>A0A839SNR6</accession>
<keyword evidence="3 6" id="KW-0812">Transmembrane</keyword>
<evidence type="ECO:0000256" key="3">
    <source>
        <dbReference type="ARBA" id="ARBA00022692"/>
    </source>
</evidence>
<evidence type="ECO:0000256" key="5">
    <source>
        <dbReference type="ARBA" id="ARBA00023136"/>
    </source>
</evidence>
<keyword evidence="4 6" id="KW-1133">Transmembrane helix</keyword>
<feature type="transmembrane region" description="Helical" evidence="6">
    <location>
        <begin position="375"/>
        <end position="396"/>
    </location>
</feature>
<dbReference type="Pfam" id="PF02687">
    <property type="entry name" value="FtsX"/>
    <property type="match status" value="2"/>
</dbReference>
<evidence type="ECO:0000256" key="2">
    <source>
        <dbReference type="ARBA" id="ARBA00022475"/>
    </source>
</evidence>
<feature type="transmembrane region" description="Helical" evidence="6">
    <location>
        <begin position="35"/>
        <end position="55"/>
    </location>
</feature>